<evidence type="ECO:0000256" key="1">
    <source>
        <dbReference type="ARBA" id="ARBA00022670"/>
    </source>
</evidence>
<dbReference type="GO" id="GO:0006508">
    <property type="term" value="P:proteolysis"/>
    <property type="evidence" value="ECO:0007669"/>
    <property type="project" value="UniProtKB-KW"/>
</dbReference>
<dbReference type="InterPro" id="IPR036852">
    <property type="entry name" value="Peptidase_S8/S53_dom_sf"/>
</dbReference>
<dbReference type="InterPro" id="IPR000209">
    <property type="entry name" value="Peptidase_S8/S53_dom"/>
</dbReference>
<keyword evidence="3" id="KW-0720">Serine protease</keyword>
<gene>
    <name evidence="7" type="ORF">PS683_03300</name>
</gene>
<dbReference type="PROSITE" id="PS51892">
    <property type="entry name" value="SUBTILASE"/>
    <property type="match status" value="1"/>
</dbReference>
<protein>
    <recommendedName>
        <fullName evidence="6">Peptidase S8/S53 domain-containing protein</fullName>
    </recommendedName>
</protein>
<dbReference type="EMBL" id="LR700645">
    <property type="protein sequence ID" value="VVM14985.1"/>
    <property type="molecule type" value="Genomic_DNA"/>
</dbReference>
<dbReference type="AlphaFoldDB" id="A0A5E6MU76"/>
<evidence type="ECO:0000313" key="7">
    <source>
        <dbReference type="EMBL" id="VVM14985.1"/>
    </source>
</evidence>
<comment type="caution">
    <text evidence="4">Lacks conserved residue(s) required for the propagation of feature annotation.</text>
</comment>
<feature type="chain" id="PRO_5030117107" description="Peptidase S8/S53 domain-containing protein" evidence="5">
    <location>
        <begin position="26"/>
        <end position="612"/>
    </location>
</feature>
<evidence type="ECO:0000256" key="2">
    <source>
        <dbReference type="ARBA" id="ARBA00022801"/>
    </source>
</evidence>
<feature type="signal peptide" evidence="5">
    <location>
        <begin position="1"/>
        <end position="25"/>
    </location>
</feature>
<keyword evidence="5" id="KW-0732">Signal</keyword>
<dbReference type="Pfam" id="PF00082">
    <property type="entry name" value="Peptidase_S8"/>
    <property type="match status" value="1"/>
</dbReference>
<dbReference type="SUPFAM" id="SSF52743">
    <property type="entry name" value="Subtilisin-like"/>
    <property type="match status" value="1"/>
</dbReference>
<organism evidence="7">
    <name type="scientific">Pseudomonas fluorescens</name>
    <dbReference type="NCBI Taxonomy" id="294"/>
    <lineage>
        <taxon>Bacteria</taxon>
        <taxon>Pseudomonadati</taxon>
        <taxon>Pseudomonadota</taxon>
        <taxon>Gammaproteobacteria</taxon>
        <taxon>Pseudomonadales</taxon>
        <taxon>Pseudomonadaceae</taxon>
        <taxon>Pseudomonas</taxon>
    </lineage>
</organism>
<evidence type="ECO:0000259" key="6">
    <source>
        <dbReference type="Pfam" id="PF00082"/>
    </source>
</evidence>
<dbReference type="Gene3D" id="2.10.10.20">
    <property type="entry name" value="Carbohydrate-binding module superfamily 5/12"/>
    <property type="match status" value="1"/>
</dbReference>
<keyword evidence="2" id="KW-0378">Hydrolase</keyword>
<dbReference type="InterPro" id="IPR023828">
    <property type="entry name" value="Peptidase_S8_Ser-AS"/>
</dbReference>
<evidence type="ECO:0000256" key="3">
    <source>
        <dbReference type="ARBA" id="ARBA00022825"/>
    </source>
</evidence>
<evidence type="ECO:0000256" key="4">
    <source>
        <dbReference type="PROSITE-ProRule" id="PRU01240"/>
    </source>
</evidence>
<reference evidence="7" key="1">
    <citation type="submission" date="2019-09" db="EMBL/GenBank/DDBJ databases">
        <authorList>
            <person name="Chandra G."/>
            <person name="Truman W A."/>
        </authorList>
    </citation>
    <scope>NUCLEOTIDE SEQUENCE</scope>
    <source>
        <strain evidence="7">PS683</strain>
    </source>
</reference>
<dbReference type="Gene3D" id="3.40.50.200">
    <property type="entry name" value="Peptidase S8/S53 domain"/>
    <property type="match status" value="1"/>
</dbReference>
<feature type="domain" description="Peptidase S8/S53" evidence="6">
    <location>
        <begin position="215"/>
        <end position="431"/>
    </location>
</feature>
<dbReference type="GO" id="GO:0004252">
    <property type="term" value="F:serine-type endopeptidase activity"/>
    <property type="evidence" value="ECO:0007669"/>
    <property type="project" value="InterPro"/>
</dbReference>
<name>A0A5E6MU76_PSEFL</name>
<proteinExistence type="inferred from homology"/>
<dbReference type="PROSITE" id="PS00138">
    <property type="entry name" value="SUBTILASE_SER"/>
    <property type="match status" value="1"/>
</dbReference>
<sequence precursor="true">MKPIGKIPLAALLGVTLSIELPAQAGTTDYSHLILLLKDNAASSSSSAATINPPSALQKRFPSIKPLVPPSASRTLEDLQALRRHRLDRYYIADTRHLTVKQAQALALRLKQDPAIEAVDFEPQVEGMHGDNGPPTVASADNDIPDHSPRQHYEFGQQAVPPYMIGGVNALHAWTVPGGKGENVRVISAEIDHWSYEHVDLPRPFLELTVGAVTGAHDTSSAGIIVSRENGYGTTGIVPQAQLGYLQWGTDRLLQLADQLREGDVVQLGVHLNYTPFAAVGCSEKCYMPLEYNRTVRDIIAYLTQEKGVHVVLAAANGNIDLDHPYFNGYFDRNLYDSGSVYAGAVDPKTGLRASFSEYGSRVDLFSWGYSVTTTTWSANLPTTGYTHTFSGTSSANPIIAGVMASLQGVARAHGLGNIAPKALRGILVATGYPPINGNRSEIGVQPDLHAAIQKMLDDHADKPPTGRLALPEDVKSGEAFSAHVYAESPTNKPLTYQWAAPGFTPEAGTQATLHLIAPSVNADTHTSISVTVSDGRHSLTLAENITIKAAPGNGDCNGIPPWDASKTYQVYAEPVAYFGKEYKQNFYNVNKPPDINSGPFGQPWLSGVPCP</sequence>
<evidence type="ECO:0000256" key="5">
    <source>
        <dbReference type="SAM" id="SignalP"/>
    </source>
</evidence>
<accession>A0A5E6MU76</accession>
<comment type="similarity">
    <text evidence="4">Belongs to the peptidase S8 family.</text>
</comment>
<keyword evidence="1" id="KW-0645">Protease</keyword>